<dbReference type="EMBL" id="CP051774">
    <property type="protein sequence ID" value="QJE97423.1"/>
    <property type="molecule type" value="Genomic_DNA"/>
</dbReference>
<dbReference type="RefSeq" id="WP_169455823.1">
    <property type="nucleotide sequence ID" value="NZ_CP051774.1"/>
</dbReference>
<reference evidence="2 3" key="1">
    <citation type="submission" date="2020-04" db="EMBL/GenBank/DDBJ databases">
        <title>Luteolibacter sp. G-1-1-1 isolated from soil.</title>
        <authorList>
            <person name="Dahal R.H."/>
        </authorList>
    </citation>
    <scope>NUCLEOTIDE SEQUENCE [LARGE SCALE GENOMIC DNA]</scope>
    <source>
        <strain evidence="2 3">G-1-1-1</strain>
    </source>
</reference>
<evidence type="ECO:0000313" key="2">
    <source>
        <dbReference type="EMBL" id="QJE97423.1"/>
    </source>
</evidence>
<keyword evidence="1" id="KW-0472">Membrane</keyword>
<feature type="transmembrane region" description="Helical" evidence="1">
    <location>
        <begin position="23"/>
        <end position="46"/>
    </location>
</feature>
<evidence type="ECO:0000313" key="3">
    <source>
        <dbReference type="Proteomes" id="UP000501812"/>
    </source>
</evidence>
<dbReference type="KEGG" id="luo:HHL09_17065"/>
<accession>A0A858RN81</accession>
<keyword evidence="1" id="KW-1133">Transmembrane helix</keyword>
<dbReference type="AlphaFoldDB" id="A0A858RN81"/>
<keyword evidence="3" id="KW-1185">Reference proteome</keyword>
<proteinExistence type="predicted"/>
<keyword evidence="1" id="KW-0812">Transmembrane</keyword>
<dbReference type="Proteomes" id="UP000501812">
    <property type="component" value="Chromosome"/>
</dbReference>
<sequence length="71" mass="7727">MIDPILACATCASNFQDDTTNAAGWSIFVMLVIILPMLTGVVFFMVRLARRSGEGLDPELRDELPPAASTR</sequence>
<evidence type="ECO:0000256" key="1">
    <source>
        <dbReference type="SAM" id="Phobius"/>
    </source>
</evidence>
<protein>
    <submittedName>
        <fullName evidence="2">Uncharacterized protein</fullName>
    </submittedName>
</protein>
<organism evidence="2 3">
    <name type="scientific">Luteolibacter luteus</name>
    <dbReference type="NCBI Taxonomy" id="2728835"/>
    <lineage>
        <taxon>Bacteria</taxon>
        <taxon>Pseudomonadati</taxon>
        <taxon>Verrucomicrobiota</taxon>
        <taxon>Verrucomicrobiia</taxon>
        <taxon>Verrucomicrobiales</taxon>
        <taxon>Verrucomicrobiaceae</taxon>
        <taxon>Luteolibacter</taxon>
    </lineage>
</organism>
<name>A0A858RN81_9BACT</name>
<gene>
    <name evidence="2" type="ORF">HHL09_17065</name>
</gene>